<organism evidence="2 3">
    <name type="scientific">Aegilops tauschii subsp. strangulata</name>
    <name type="common">Goatgrass</name>
    <dbReference type="NCBI Taxonomy" id="200361"/>
    <lineage>
        <taxon>Eukaryota</taxon>
        <taxon>Viridiplantae</taxon>
        <taxon>Streptophyta</taxon>
        <taxon>Embryophyta</taxon>
        <taxon>Tracheophyta</taxon>
        <taxon>Spermatophyta</taxon>
        <taxon>Magnoliopsida</taxon>
        <taxon>Liliopsida</taxon>
        <taxon>Poales</taxon>
        <taxon>Poaceae</taxon>
        <taxon>BOP clade</taxon>
        <taxon>Pooideae</taxon>
        <taxon>Triticodae</taxon>
        <taxon>Triticeae</taxon>
        <taxon>Triticinae</taxon>
        <taxon>Aegilops</taxon>
    </lineage>
</organism>
<feature type="region of interest" description="Disordered" evidence="1">
    <location>
        <begin position="16"/>
        <end position="67"/>
    </location>
</feature>
<proteinExistence type="predicted"/>
<feature type="compositionally biased region" description="Low complexity" evidence="1">
    <location>
        <begin position="41"/>
        <end position="61"/>
    </location>
</feature>
<reference evidence="3" key="1">
    <citation type="journal article" date="2014" name="Science">
        <title>Ancient hybridizations among the ancestral genomes of bread wheat.</title>
        <authorList>
            <consortium name="International Wheat Genome Sequencing Consortium,"/>
            <person name="Marcussen T."/>
            <person name="Sandve S.R."/>
            <person name="Heier L."/>
            <person name="Spannagl M."/>
            <person name="Pfeifer M."/>
            <person name="Jakobsen K.S."/>
            <person name="Wulff B.B."/>
            <person name="Steuernagel B."/>
            <person name="Mayer K.F."/>
            <person name="Olsen O.A."/>
        </authorList>
    </citation>
    <scope>NUCLEOTIDE SEQUENCE [LARGE SCALE GENOMIC DNA]</scope>
    <source>
        <strain evidence="3">cv. AL8/78</strain>
    </source>
</reference>
<dbReference type="AlphaFoldDB" id="A0A453KH65"/>
<accession>A0A453KH65</accession>
<dbReference type="Proteomes" id="UP000015105">
    <property type="component" value="Chromosome 5D"/>
</dbReference>
<evidence type="ECO:0000313" key="3">
    <source>
        <dbReference type="Proteomes" id="UP000015105"/>
    </source>
</evidence>
<reference evidence="3" key="2">
    <citation type="journal article" date="2017" name="Nat. Plants">
        <title>The Aegilops tauschii genome reveals multiple impacts of transposons.</title>
        <authorList>
            <person name="Zhao G."/>
            <person name="Zou C."/>
            <person name="Li K."/>
            <person name="Wang K."/>
            <person name="Li T."/>
            <person name="Gao L."/>
            <person name="Zhang X."/>
            <person name="Wang H."/>
            <person name="Yang Z."/>
            <person name="Liu X."/>
            <person name="Jiang W."/>
            <person name="Mao L."/>
            <person name="Kong X."/>
            <person name="Jiao Y."/>
            <person name="Jia J."/>
        </authorList>
    </citation>
    <scope>NUCLEOTIDE SEQUENCE [LARGE SCALE GENOMIC DNA]</scope>
    <source>
        <strain evidence="3">cv. AL8/78</strain>
    </source>
</reference>
<keyword evidence="3" id="KW-1185">Reference proteome</keyword>
<reference evidence="2" key="3">
    <citation type="journal article" date="2017" name="Nature">
        <title>Genome sequence of the progenitor of the wheat D genome Aegilops tauschii.</title>
        <authorList>
            <person name="Luo M.C."/>
            <person name="Gu Y.Q."/>
            <person name="Puiu D."/>
            <person name="Wang H."/>
            <person name="Twardziok S.O."/>
            <person name="Deal K.R."/>
            <person name="Huo N."/>
            <person name="Zhu T."/>
            <person name="Wang L."/>
            <person name="Wang Y."/>
            <person name="McGuire P.E."/>
            <person name="Liu S."/>
            <person name="Long H."/>
            <person name="Ramasamy R.K."/>
            <person name="Rodriguez J.C."/>
            <person name="Van S.L."/>
            <person name="Yuan L."/>
            <person name="Wang Z."/>
            <person name="Xia Z."/>
            <person name="Xiao L."/>
            <person name="Anderson O.D."/>
            <person name="Ouyang S."/>
            <person name="Liang Y."/>
            <person name="Zimin A.V."/>
            <person name="Pertea G."/>
            <person name="Qi P."/>
            <person name="Bennetzen J.L."/>
            <person name="Dai X."/>
            <person name="Dawson M.W."/>
            <person name="Muller H.G."/>
            <person name="Kugler K."/>
            <person name="Rivarola-Duarte L."/>
            <person name="Spannagl M."/>
            <person name="Mayer K.F.X."/>
            <person name="Lu F.H."/>
            <person name="Bevan M.W."/>
            <person name="Leroy P."/>
            <person name="Li P."/>
            <person name="You F.M."/>
            <person name="Sun Q."/>
            <person name="Liu Z."/>
            <person name="Lyons E."/>
            <person name="Wicker T."/>
            <person name="Salzberg S.L."/>
            <person name="Devos K.M."/>
            <person name="Dvorak J."/>
        </authorList>
    </citation>
    <scope>NUCLEOTIDE SEQUENCE [LARGE SCALE GENOMIC DNA]</scope>
    <source>
        <strain evidence="2">cv. AL8/78</strain>
    </source>
</reference>
<evidence type="ECO:0000256" key="1">
    <source>
        <dbReference type="SAM" id="MobiDB-lite"/>
    </source>
</evidence>
<dbReference type="EnsemblPlants" id="AET5Gv20413000.12">
    <property type="protein sequence ID" value="AET5Gv20413000.12"/>
    <property type="gene ID" value="AET5Gv20413000"/>
</dbReference>
<reference evidence="2" key="5">
    <citation type="journal article" date="2021" name="G3 (Bethesda)">
        <title>Aegilops tauschii genome assembly Aet v5.0 features greater sequence contiguity and improved annotation.</title>
        <authorList>
            <person name="Wang L."/>
            <person name="Zhu T."/>
            <person name="Rodriguez J.C."/>
            <person name="Deal K.R."/>
            <person name="Dubcovsky J."/>
            <person name="McGuire P.E."/>
            <person name="Lux T."/>
            <person name="Spannagl M."/>
            <person name="Mayer K.F.X."/>
            <person name="Baldrich P."/>
            <person name="Meyers B.C."/>
            <person name="Huo N."/>
            <person name="Gu Y.Q."/>
            <person name="Zhou H."/>
            <person name="Devos K.M."/>
            <person name="Bennetzen J.L."/>
            <person name="Unver T."/>
            <person name="Budak H."/>
            <person name="Gulick P.J."/>
            <person name="Galiba G."/>
            <person name="Kalapos B."/>
            <person name="Nelson D.R."/>
            <person name="Li P."/>
            <person name="You F.M."/>
            <person name="Luo M.C."/>
            <person name="Dvorak J."/>
        </authorList>
    </citation>
    <scope>NUCLEOTIDE SEQUENCE [LARGE SCALE GENOMIC DNA]</scope>
    <source>
        <strain evidence="2">cv. AL8/78</strain>
    </source>
</reference>
<protein>
    <submittedName>
        <fullName evidence="2">Uncharacterized protein</fullName>
    </submittedName>
</protein>
<reference evidence="2" key="4">
    <citation type="submission" date="2019-03" db="UniProtKB">
        <authorList>
            <consortium name="EnsemblPlants"/>
        </authorList>
    </citation>
    <scope>IDENTIFICATION</scope>
</reference>
<sequence>NSSGSPRWPLIRIQLARAPSKNKQRRSNPASSSSPPPPRYLFPSSTPHPSSLACSNSSSPPYNNHLNGVLPHLRLELQRMVHLPHMGK</sequence>
<dbReference type="Gramene" id="AET5Gv20413000.12">
    <property type="protein sequence ID" value="AET5Gv20413000.12"/>
    <property type="gene ID" value="AET5Gv20413000"/>
</dbReference>
<evidence type="ECO:0000313" key="2">
    <source>
        <dbReference type="EnsemblPlants" id="AET5Gv20413000.12"/>
    </source>
</evidence>
<name>A0A453KH65_AEGTS</name>